<dbReference type="EMBL" id="CP065748">
    <property type="protein sequence ID" value="QPS81655.1"/>
    <property type="molecule type" value="Genomic_DNA"/>
</dbReference>
<keyword evidence="2" id="KW-1185">Reference proteome</keyword>
<evidence type="ECO:0000313" key="2">
    <source>
        <dbReference type="Proteomes" id="UP000595064"/>
    </source>
</evidence>
<dbReference type="AlphaFoldDB" id="A0A7T2YU50"/>
<dbReference type="KEGG" id="dla:I6G47_00795"/>
<evidence type="ECO:0000313" key="1">
    <source>
        <dbReference type="EMBL" id="QPS81655.1"/>
    </source>
</evidence>
<organism evidence="1 2">
    <name type="scientific">Delftia lacustris</name>
    <dbReference type="NCBI Taxonomy" id="558537"/>
    <lineage>
        <taxon>Bacteria</taxon>
        <taxon>Pseudomonadati</taxon>
        <taxon>Pseudomonadota</taxon>
        <taxon>Betaproteobacteria</taxon>
        <taxon>Burkholderiales</taxon>
        <taxon>Comamonadaceae</taxon>
        <taxon>Delftia</taxon>
    </lineage>
</organism>
<accession>A0A7T2YU50</accession>
<gene>
    <name evidence="1" type="ORF">I6G47_00795</name>
</gene>
<proteinExistence type="predicted"/>
<dbReference type="RefSeq" id="WP_198129324.1">
    <property type="nucleotide sequence ID" value="NZ_CP065748.1"/>
</dbReference>
<reference evidence="1 2" key="1">
    <citation type="submission" date="2020-12" db="EMBL/GenBank/DDBJ databases">
        <title>FDA dAtabase for Regulatory Grade micrObial Sequences (FDA-ARGOS): Supporting development and validation of Infectious Disease Dx tests.</title>
        <authorList>
            <person name="Sproer C."/>
            <person name="Gronow S."/>
            <person name="Severitt S."/>
            <person name="Schroder I."/>
            <person name="Tallon L."/>
            <person name="Sadzewicz L."/>
            <person name="Zhao X."/>
            <person name="Boylan J."/>
            <person name="Ott S."/>
            <person name="Bowen H."/>
            <person name="Vavikolanu K."/>
            <person name="Mehta A."/>
            <person name="Aluvathingal J."/>
            <person name="Nadendla S."/>
            <person name="Lowell S."/>
            <person name="Myers T."/>
            <person name="Yan Y."/>
            <person name="Sichtig H."/>
        </authorList>
    </citation>
    <scope>NUCLEOTIDE SEQUENCE [LARGE SCALE GENOMIC DNA]</scope>
    <source>
        <strain evidence="1 2">FDAARGOS_890</strain>
    </source>
</reference>
<sequence length="72" mass="8038">MSKFNVELVLPPSVAATFGKGPPLDFIDKANPPQRGDILRIKGQTFAVQLRLWDLDISPPTLKLKLEPQEIQ</sequence>
<protein>
    <submittedName>
        <fullName evidence="1">Uncharacterized protein</fullName>
    </submittedName>
</protein>
<name>A0A7T2YU50_9BURK</name>
<dbReference type="Proteomes" id="UP000595064">
    <property type="component" value="Chromosome"/>
</dbReference>